<evidence type="ECO:0000256" key="2">
    <source>
        <dbReference type="SAM" id="MobiDB-lite"/>
    </source>
</evidence>
<dbReference type="EMBL" id="CM026421">
    <property type="protein sequence ID" value="KAG0591450.1"/>
    <property type="molecule type" value="Genomic_DNA"/>
</dbReference>
<evidence type="ECO:0000313" key="4">
    <source>
        <dbReference type="Proteomes" id="UP000822688"/>
    </source>
</evidence>
<reference evidence="3" key="1">
    <citation type="submission" date="2020-06" db="EMBL/GenBank/DDBJ databases">
        <title>WGS assembly of Ceratodon purpureus strain R40.</title>
        <authorList>
            <person name="Carey S.B."/>
            <person name="Jenkins J."/>
            <person name="Shu S."/>
            <person name="Lovell J.T."/>
            <person name="Sreedasyam A."/>
            <person name="Maumus F."/>
            <person name="Tiley G.P."/>
            <person name="Fernandez-Pozo N."/>
            <person name="Barry K."/>
            <person name="Chen C."/>
            <person name="Wang M."/>
            <person name="Lipzen A."/>
            <person name="Daum C."/>
            <person name="Saski C.A."/>
            <person name="Payton A.C."/>
            <person name="Mcbreen J.C."/>
            <person name="Conrad R.E."/>
            <person name="Kollar L.M."/>
            <person name="Olsson S."/>
            <person name="Huttunen S."/>
            <person name="Landis J.B."/>
            <person name="Wickett N.J."/>
            <person name="Johnson M.G."/>
            <person name="Rensing S.A."/>
            <person name="Grimwood J."/>
            <person name="Schmutz J."/>
            <person name="Mcdaniel S.F."/>
        </authorList>
    </citation>
    <scope>NUCLEOTIDE SEQUENCE</scope>
    <source>
        <strain evidence="3">R40</strain>
    </source>
</reference>
<dbReference type="Proteomes" id="UP000822688">
    <property type="component" value="Chromosome 1"/>
</dbReference>
<feature type="region of interest" description="Disordered" evidence="2">
    <location>
        <begin position="153"/>
        <end position="172"/>
    </location>
</feature>
<evidence type="ECO:0000256" key="1">
    <source>
        <dbReference type="SAM" id="Coils"/>
    </source>
</evidence>
<dbReference type="PANTHER" id="PTHR34484">
    <property type="entry name" value="OS02G0832600 PROTEIN"/>
    <property type="match status" value="1"/>
</dbReference>
<organism evidence="3 4">
    <name type="scientific">Ceratodon purpureus</name>
    <name type="common">Fire moss</name>
    <name type="synonym">Dicranum purpureum</name>
    <dbReference type="NCBI Taxonomy" id="3225"/>
    <lineage>
        <taxon>Eukaryota</taxon>
        <taxon>Viridiplantae</taxon>
        <taxon>Streptophyta</taxon>
        <taxon>Embryophyta</taxon>
        <taxon>Bryophyta</taxon>
        <taxon>Bryophytina</taxon>
        <taxon>Bryopsida</taxon>
        <taxon>Dicranidae</taxon>
        <taxon>Pseudoditrichales</taxon>
        <taxon>Ditrichaceae</taxon>
        <taxon>Ceratodon</taxon>
    </lineage>
</organism>
<evidence type="ECO:0000313" key="3">
    <source>
        <dbReference type="EMBL" id="KAG0591450.1"/>
    </source>
</evidence>
<accession>A0A8T0J697</accession>
<feature type="compositionally biased region" description="Polar residues" evidence="2">
    <location>
        <begin position="159"/>
        <end position="172"/>
    </location>
</feature>
<comment type="caution">
    <text evidence="3">The sequence shown here is derived from an EMBL/GenBank/DDBJ whole genome shotgun (WGS) entry which is preliminary data.</text>
</comment>
<keyword evidence="1" id="KW-0175">Coiled coil</keyword>
<keyword evidence="4" id="KW-1185">Reference proteome</keyword>
<sequence>MAMAATMDATGQHVGYPWVLPGAKRKWSGQGVGQSKQRYTNMNRVVVESQGQGLGLGKRRLDGVQKESHVKRRKFYAKRRVPRSVPRAPYNDSSFLMRVKRLGGLESSVVSLTPTSFMSSPKDSSYKLDTYEDFVDHEDYGYGSMTGLIRLRRGDDGDQSSGCSTVENNSGDENVCVEHPSVLSSADSAEQMEQRLDRGVSRFEMTHPAPHEFAELRVARQDSHIQYMENENLVLKDRLSLMQQELNELRRRLQEGQNCIDFDESDESDD</sequence>
<dbReference type="AlphaFoldDB" id="A0A8T0J697"/>
<gene>
    <name evidence="3" type="ORF">KC19_1G176900</name>
</gene>
<feature type="coiled-coil region" evidence="1">
    <location>
        <begin position="232"/>
        <end position="259"/>
    </location>
</feature>
<dbReference type="PANTHER" id="PTHR34484:SF2">
    <property type="entry name" value="OS02G0832600 PROTEIN"/>
    <property type="match status" value="1"/>
</dbReference>
<protein>
    <submittedName>
        <fullName evidence="3">Uncharacterized protein</fullName>
    </submittedName>
</protein>
<proteinExistence type="predicted"/>
<name>A0A8T0J697_CERPU</name>